<organism evidence="1 2">
    <name type="scientific">Poseidonocella sedimentorum</name>
    <dbReference type="NCBI Taxonomy" id="871652"/>
    <lineage>
        <taxon>Bacteria</taxon>
        <taxon>Pseudomonadati</taxon>
        <taxon>Pseudomonadota</taxon>
        <taxon>Alphaproteobacteria</taxon>
        <taxon>Rhodobacterales</taxon>
        <taxon>Roseobacteraceae</taxon>
        <taxon>Poseidonocella</taxon>
    </lineage>
</organism>
<accession>A0A1I6D5Y3</accession>
<evidence type="ECO:0000313" key="2">
    <source>
        <dbReference type="Proteomes" id="UP000199302"/>
    </source>
</evidence>
<evidence type="ECO:0008006" key="3">
    <source>
        <dbReference type="Google" id="ProtNLM"/>
    </source>
</evidence>
<dbReference type="EMBL" id="FOYI01000002">
    <property type="protein sequence ID" value="SFR00803.1"/>
    <property type="molecule type" value="Genomic_DNA"/>
</dbReference>
<name>A0A1I6D5Y3_9RHOB</name>
<dbReference type="InterPro" id="IPR036641">
    <property type="entry name" value="HPT_dom_sf"/>
</dbReference>
<dbReference type="SUPFAM" id="SSF47226">
    <property type="entry name" value="Histidine-containing phosphotransfer domain, HPT domain"/>
    <property type="match status" value="1"/>
</dbReference>
<dbReference type="GO" id="GO:0000160">
    <property type="term" value="P:phosphorelay signal transduction system"/>
    <property type="evidence" value="ECO:0007669"/>
    <property type="project" value="InterPro"/>
</dbReference>
<dbReference type="RefSeq" id="WP_245759560.1">
    <property type="nucleotide sequence ID" value="NZ_FOYI01000002.1"/>
</dbReference>
<protein>
    <recommendedName>
        <fullName evidence="3">Hpt domain-containing protein</fullName>
    </recommendedName>
</protein>
<evidence type="ECO:0000313" key="1">
    <source>
        <dbReference type="EMBL" id="SFR00803.1"/>
    </source>
</evidence>
<dbReference type="AlphaFoldDB" id="A0A1I6D5Y3"/>
<dbReference type="STRING" id="871652.SAMN04515673_102226"/>
<sequence>MADELIDWARIAELREEFGEDGFSEIVKLFMVEVESGIDALERDVEARAERLHFLKGSALNLGFSAMAVICCDEAPDDETVALVREVFASSRDAFFKGCDVAGTDSAPASFRA</sequence>
<gene>
    <name evidence="1" type="ORF">SAMN04515673_102226</name>
</gene>
<reference evidence="1 2" key="1">
    <citation type="submission" date="2016-10" db="EMBL/GenBank/DDBJ databases">
        <authorList>
            <person name="de Groot N.N."/>
        </authorList>
    </citation>
    <scope>NUCLEOTIDE SEQUENCE [LARGE SCALE GENOMIC DNA]</scope>
    <source>
        <strain evidence="2">KMM 9023,NRIC 0796,JCM 17311,KCTC 23692</strain>
    </source>
</reference>
<dbReference type="Proteomes" id="UP000199302">
    <property type="component" value="Unassembled WGS sequence"/>
</dbReference>
<dbReference type="Gene3D" id="1.20.120.160">
    <property type="entry name" value="HPT domain"/>
    <property type="match status" value="1"/>
</dbReference>
<proteinExistence type="predicted"/>
<keyword evidence="2" id="KW-1185">Reference proteome</keyword>